<dbReference type="InterPro" id="IPR008927">
    <property type="entry name" value="6-PGluconate_DH-like_C_sf"/>
</dbReference>
<name>A0ABQ2WDX7_9ALTE</name>
<dbReference type="Pfam" id="PF08546">
    <property type="entry name" value="ApbA_C"/>
    <property type="match status" value="1"/>
</dbReference>
<evidence type="ECO:0000256" key="6">
    <source>
        <dbReference type="ARBA" id="ARBA00022857"/>
    </source>
</evidence>
<dbReference type="PANTHER" id="PTHR43765">
    <property type="entry name" value="2-DEHYDROPANTOATE 2-REDUCTASE-RELATED"/>
    <property type="match status" value="1"/>
</dbReference>
<evidence type="ECO:0000256" key="9">
    <source>
        <dbReference type="ARBA" id="ARBA00048793"/>
    </source>
</evidence>
<dbReference type="SUPFAM" id="SSF48179">
    <property type="entry name" value="6-phosphogluconate dehydrogenase C-terminal domain-like"/>
    <property type="match status" value="1"/>
</dbReference>
<organism evidence="13 14">
    <name type="scientific">Alishewanella tabrizica</name>
    <dbReference type="NCBI Taxonomy" id="671278"/>
    <lineage>
        <taxon>Bacteria</taxon>
        <taxon>Pseudomonadati</taxon>
        <taxon>Pseudomonadota</taxon>
        <taxon>Gammaproteobacteria</taxon>
        <taxon>Alteromonadales</taxon>
        <taxon>Alteromonadaceae</taxon>
        <taxon>Alishewanella</taxon>
    </lineage>
</organism>
<gene>
    <name evidence="13" type="primary">panE</name>
    <name evidence="13" type="ORF">GCM10008111_03010</name>
</gene>
<comment type="pathway">
    <text evidence="1 10">Cofactor biosynthesis; (R)-pantothenate biosynthesis; (R)-pantoate from 3-methyl-2-oxobutanoate: step 2/2.</text>
</comment>
<comment type="function">
    <text evidence="10">Catalyzes the NADPH-dependent reduction of ketopantoate into pantoic acid.</text>
</comment>
<evidence type="ECO:0000256" key="7">
    <source>
        <dbReference type="ARBA" id="ARBA00023002"/>
    </source>
</evidence>
<dbReference type="PANTHER" id="PTHR43765:SF2">
    <property type="entry name" value="2-DEHYDROPANTOATE 2-REDUCTASE"/>
    <property type="match status" value="1"/>
</dbReference>
<dbReference type="InterPro" id="IPR036291">
    <property type="entry name" value="NAD(P)-bd_dom_sf"/>
</dbReference>
<feature type="domain" description="Ketopantoate reductase C-terminal" evidence="12">
    <location>
        <begin position="174"/>
        <end position="294"/>
    </location>
</feature>
<comment type="caution">
    <text evidence="13">The sequence shown here is derived from an EMBL/GenBank/DDBJ whole genome shotgun (WGS) entry which is preliminary data.</text>
</comment>
<dbReference type="EC" id="1.1.1.169" evidence="3 10"/>
<dbReference type="NCBIfam" id="TIGR00745">
    <property type="entry name" value="apbA_panE"/>
    <property type="match status" value="1"/>
</dbReference>
<keyword evidence="7 10" id="KW-0560">Oxidoreductase</keyword>
<evidence type="ECO:0000256" key="1">
    <source>
        <dbReference type="ARBA" id="ARBA00004994"/>
    </source>
</evidence>
<sequence length="296" mass="32044">MAPTQQNLAWSVVGQGAIGLLAACRLQLHGYAVSLWLREPAPLSVIFNTLEHQQYSCYFLPTIAPIQHSVVAVKAYAVASCLAQLKPYLAHHAQLIISHNGMPDLDSLRQFAGVDQGIWFLSTSHGALRKKGAIEHTGEGQSSLCPLNHAAVKATPAVLDAMQAALGPVTLTENIMPALWRKLAVNAVINPLTTLFNCRNGALVEPQYASTIQRIIAEVCELANAEGMALPYDSTLQHVYHVMQATANNYSSMQQDHAQGRPLELAAITGFILKTAAKHQLAMPENQAIWQTLSAD</sequence>
<evidence type="ECO:0000256" key="2">
    <source>
        <dbReference type="ARBA" id="ARBA00007870"/>
    </source>
</evidence>
<evidence type="ECO:0000313" key="13">
    <source>
        <dbReference type="EMBL" id="GGW50487.1"/>
    </source>
</evidence>
<evidence type="ECO:0000313" key="14">
    <source>
        <dbReference type="Proteomes" id="UP000634667"/>
    </source>
</evidence>
<keyword evidence="14" id="KW-1185">Reference proteome</keyword>
<accession>A0ABQ2WDX7</accession>
<evidence type="ECO:0000256" key="5">
    <source>
        <dbReference type="ARBA" id="ARBA00022655"/>
    </source>
</evidence>
<evidence type="ECO:0000256" key="4">
    <source>
        <dbReference type="ARBA" id="ARBA00019465"/>
    </source>
</evidence>
<dbReference type="EMBL" id="BMYR01000001">
    <property type="protein sequence ID" value="GGW50487.1"/>
    <property type="molecule type" value="Genomic_DNA"/>
</dbReference>
<dbReference type="Proteomes" id="UP000634667">
    <property type="component" value="Unassembled WGS sequence"/>
</dbReference>
<dbReference type="InterPro" id="IPR013332">
    <property type="entry name" value="KPR_N"/>
</dbReference>
<evidence type="ECO:0000256" key="10">
    <source>
        <dbReference type="RuleBase" id="RU362068"/>
    </source>
</evidence>
<keyword evidence="5 10" id="KW-0566">Pantothenate biosynthesis</keyword>
<feature type="domain" description="Ketopantoate reductase N-terminal" evidence="11">
    <location>
        <begin position="11"/>
        <end position="143"/>
    </location>
</feature>
<evidence type="ECO:0000256" key="8">
    <source>
        <dbReference type="ARBA" id="ARBA00032024"/>
    </source>
</evidence>
<protein>
    <recommendedName>
        <fullName evidence="4 10">2-dehydropantoate 2-reductase</fullName>
        <ecNumber evidence="3 10">1.1.1.169</ecNumber>
    </recommendedName>
    <alternativeName>
        <fullName evidence="8 10">Ketopantoate reductase</fullName>
    </alternativeName>
</protein>
<dbReference type="Gene3D" id="3.40.50.720">
    <property type="entry name" value="NAD(P)-binding Rossmann-like Domain"/>
    <property type="match status" value="1"/>
</dbReference>
<dbReference type="InterPro" id="IPR003710">
    <property type="entry name" value="ApbA"/>
</dbReference>
<evidence type="ECO:0000259" key="11">
    <source>
        <dbReference type="Pfam" id="PF02558"/>
    </source>
</evidence>
<dbReference type="InterPro" id="IPR013752">
    <property type="entry name" value="KPA_reductase"/>
</dbReference>
<dbReference type="RefSeq" id="WP_189479739.1">
    <property type="nucleotide sequence ID" value="NZ_BMYR01000001.1"/>
</dbReference>
<proteinExistence type="inferred from homology"/>
<keyword evidence="6 10" id="KW-0521">NADP</keyword>
<dbReference type="InterPro" id="IPR050838">
    <property type="entry name" value="Ketopantoate_reductase"/>
</dbReference>
<dbReference type="SUPFAM" id="SSF51735">
    <property type="entry name" value="NAD(P)-binding Rossmann-fold domains"/>
    <property type="match status" value="1"/>
</dbReference>
<dbReference type="Gene3D" id="1.10.1040.10">
    <property type="entry name" value="N-(1-d-carboxylethyl)-l-norvaline Dehydrogenase, domain 2"/>
    <property type="match status" value="1"/>
</dbReference>
<reference evidence="14" key="1">
    <citation type="journal article" date="2019" name="Int. J. Syst. Evol. Microbiol.">
        <title>The Global Catalogue of Microorganisms (GCM) 10K type strain sequencing project: providing services to taxonomists for standard genome sequencing and annotation.</title>
        <authorList>
            <consortium name="The Broad Institute Genomics Platform"/>
            <consortium name="The Broad Institute Genome Sequencing Center for Infectious Disease"/>
            <person name="Wu L."/>
            <person name="Ma J."/>
        </authorList>
    </citation>
    <scope>NUCLEOTIDE SEQUENCE [LARGE SCALE GENOMIC DNA]</scope>
    <source>
        <strain evidence="14">KCTC 23723</strain>
    </source>
</reference>
<dbReference type="Pfam" id="PF02558">
    <property type="entry name" value="ApbA"/>
    <property type="match status" value="1"/>
</dbReference>
<comment type="similarity">
    <text evidence="2 10">Belongs to the ketopantoate reductase family.</text>
</comment>
<evidence type="ECO:0000256" key="3">
    <source>
        <dbReference type="ARBA" id="ARBA00013014"/>
    </source>
</evidence>
<comment type="catalytic activity">
    <reaction evidence="9 10">
        <text>(R)-pantoate + NADP(+) = 2-dehydropantoate + NADPH + H(+)</text>
        <dbReference type="Rhea" id="RHEA:16233"/>
        <dbReference type="ChEBI" id="CHEBI:11561"/>
        <dbReference type="ChEBI" id="CHEBI:15378"/>
        <dbReference type="ChEBI" id="CHEBI:15980"/>
        <dbReference type="ChEBI" id="CHEBI:57783"/>
        <dbReference type="ChEBI" id="CHEBI:58349"/>
        <dbReference type="EC" id="1.1.1.169"/>
    </reaction>
</comment>
<dbReference type="InterPro" id="IPR013328">
    <property type="entry name" value="6PGD_dom2"/>
</dbReference>
<evidence type="ECO:0000259" key="12">
    <source>
        <dbReference type="Pfam" id="PF08546"/>
    </source>
</evidence>